<comment type="caution">
    <text evidence="1">The sequence shown here is derived from an EMBL/GenBank/DDBJ whole genome shotgun (WGS) entry which is preliminary data.</text>
</comment>
<keyword evidence="2" id="KW-1185">Reference proteome</keyword>
<accession>A0A9W8L5V7</accession>
<dbReference type="AlphaFoldDB" id="A0A9W8L5V7"/>
<dbReference type="EMBL" id="JANBUH010002275">
    <property type="protein sequence ID" value="KAJ2740250.1"/>
    <property type="molecule type" value="Genomic_DNA"/>
</dbReference>
<name>A0A9W8L5V7_9FUNG</name>
<feature type="non-terminal residue" evidence="1">
    <location>
        <position position="218"/>
    </location>
</feature>
<protein>
    <submittedName>
        <fullName evidence="1">Uncharacterized protein</fullName>
    </submittedName>
</protein>
<evidence type="ECO:0000313" key="2">
    <source>
        <dbReference type="Proteomes" id="UP001140011"/>
    </source>
</evidence>
<organism evidence="1 2">
    <name type="scientific">Coemansia pectinata</name>
    <dbReference type="NCBI Taxonomy" id="1052879"/>
    <lineage>
        <taxon>Eukaryota</taxon>
        <taxon>Fungi</taxon>
        <taxon>Fungi incertae sedis</taxon>
        <taxon>Zoopagomycota</taxon>
        <taxon>Kickxellomycotina</taxon>
        <taxon>Kickxellomycetes</taxon>
        <taxon>Kickxellales</taxon>
        <taxon>Kickxellaceae</taxon>
        <taxon>Coemansia</taxon>
    </lineage>
</organism>
<proteinExistence type="predicted"/>
<gene>
    <name evidence="1" type="ORF">GGI19_007166</name>
</gene>
<reference evidence="1" key="1">
    <citation type="submission" date="2022-07" db="EMBL/GenBank/DDBJ databases">
        <title>Phylogenomic reconstructions and comparative analyses of Kickxellomycotina fungi.</title>
        <authorList>
            <person name="Reynolds N.K."/>
            <person name="Stajich J.E."/>
            <person name="Barry K."/>
            <person name="Grigoriev I.V."/>
            <person name="Crous P."/>
            <person name="Smith M.E."/>
        </authorList>
    </citation>
    <scope>NUCLEOTIDE SEQUENCE</scope>
    <source>
        <strain evidence="1">BCRC 34297</strain>
    </source>
</reference>
<evidence type="ECO:0000313" key="1">
    <source>
        <dbReference type="EMBL" id="KAJ2740250.1"/>
    </source>
</evidence>
<dbReference type="Proteomes" id="UP001140011">
    <property type="component" value="Unassembled WGS sequence"/>
</dbReference>
<sequence length="218" mass="25844">MTGLRPENAFASPERKEKLKLIAKRERERYHRKKLGLKPIGRVNRPLNFKFSKMDKASIAKWFQERQMQLYTTPDDLRKEVMDRHACLFPDRPEPTYTQMWAWRMLNECGIRRDEHLYRAEAWKELESVIKQETDGGAVMYRSDHAHLLKEVYMSRGVPDFGERWWVNELTAFYIASPSTVDGRANPSSTTEDDEAARLWLGQFRIDFAELPLQRTYN</sequence>